<keyword evidence="2" id="KW-0326">Glycosidase</keyword>
<gene>
    <name evidence="4" type="ORF">J2Z66_008668</name>
</gene>
<keyword evidence="1" id="KW-0378">Hydrolase</keyword>
<accession>A0ABS4JB03</accession>
<comment type="caution">
    <text evidence="4">The sequence shown here is derived from an EMBL/GenBank/DDBJ whole genome shotgun (WGS) entry which is preliminary data.</text>
</comment>
<evidence type="ECO:0000259" key="3">
    <source>
        <dbReference type="Pfam" id="PF02449"/>
    </source>
</evidence>
<feature type="domain" description="Glycoside hydrolase family 42 N-terminal" evidence="3">
    <location>
        <begin position="283"/>
        <end position="452"/>
    </location>
</feature>
<dbReference type="RefSeq" id="WP_209979911.1">
    <property type="nucleotide sequence ID" value="NZ_JAGGLB010000063.1"/>
</dbReference>
<organism evidence="4 5">
    <name type="scientific">Paenibacillus eucommiae</name>
    <dbReference type="NCBI Taxonomy" id="1355755"/>
    <lineage>
        <taxon>Bacteria</taxon>
        <taxon>Bacillati</taxon>
        <taxon>Bacillota</taxon>
        <taxon>Bacilli</taxon>
        <taxon>Bacillales</taxon>
        <taxon>Paenibacillaceae</taxon>
        <taxon>Paenibacillus</taxon>
    </lineage>
</organism>
<dbReference type="InterPro" id="IPR017853">
    <property type="entry name" value="GH"/>
</dbReference>
<evidence type="ECO:0000313" key="5">
    <source>
        <dbReference type="Proteomes" id="UP001519287"/>
    </source>
</evidence>
<dbReference type="SUPFAM" id="SSF51445">
    <property type="entry name" value="(Trans)glycosidases"/>
    <property type="match status" value="1"/>
</dbReference>
<evidence type="ECO:0000256" key="2">
    <source>
        <dbReference type="ARBA" id="ARBA00023295"/>
    </source>
</evidence>
<sequence>MKKRVNNNPSPAVAGEFPIGIFVEPPPAVATDAAYAEIRAMNANLIVANQSTTPATTDLALDKAAANGLMMLVSDTGLRWIQSEWISQNFDDGEGLYLRSGQSIGQTFTIPDVNELSLAILSFKKNGIWEEGTSVTLSIYDSPAKETPIVSSTLEGPLESNYPEFILNTMPVSADSPHYPVAAGTVYYMELTTDSGADLGPFRTSASDVYAGGQAYVNGDPLPFDLYFQITLKTPNGGTISAFSPTGRSSDDYIERLVAHYKSHPAMFGYNLIDEPFGELYPMMKEASDKIKELDPNRLIYTNHYAMDDSSAHYFALENGRPMDFAEYLNNWLDTNPDMVSFDYYPFKEEGIDEKPYYQTLEFIRTQSLGYGIDFWAYIQSSAYDTFSIIEPNEQQIRFQIYSTLAYGAKGYVYYTYYSTGERGKDQGHSALILRDGSKNATYDYAKQINGEVLKLGPVLLSLTSKEVYHTGHLPPSAQPLPPTFFWQPSGIEADVPMIISSFEDEAGKTFIMVVNKDLEQSQTLTFLLSGGVQSVKEVCKHTGEEVEAAYNPATSTVSADFAPGDGRLFAIGK</sequence>
<dbReference type="Pfam" id="PF02449">
    <property type="entry name" value="Glyco_hydro_42"/>
    <property type="match status" value="1"/>
</dbReference>
<name>A0ABS4JB03_9BACL</name>
<reference evidence="4 5" key="1">
    <citation type="submission" date="2021-03" db="EMBL/GenBank/DDBJ databases">
        <title>Genomic Encyclopedia of Type Strains, Phase IV (KMG-IV): sequencing the most valuable type-strain genomes for metagenomic binning, comparative biology and taxonomic classification.</title>
        <authorList>
            <person name="Goeker M."/>
        </authorList>
    </citation>
    <scope>NUCLEOTIDE SEQUENCE [LARGE SCALE GENOMIC DNA]</scope>
    <source>
        <strain evidence="4 5">DSM 26048</strain>
    </source>
</reference>
<keyword evidence="5" id="KW-1185">Reference proteome</keyword>
<dbReference type="Proteomes" id="UP001519287">
    <property type="component" value="Unassembled WGS sequence"/>
</dbReference>
<proteinExistence type="predicted"/>
<dbReference type="EMBL" id="JAGGLB010000063">
    <property type="protein sequence ID" value="MBP1996990.1"/>
    <property type="molecule type" value="Genomic_DNA"/>
</dbReference>
<dbReference type="Gene3D" id="3.20.20.80">
    <property type="entry name" value="Glycosidases"/>
    <property type="match status" value="1"/>
</dbReference>
<evidence type="ECO:0000256" key="1">
    <source>
        <dbReference type="ARBA" id="ARBA00022801"/>
    </source>
</evidence>
<protein>
    <recommendedName>
        <fullName evidence="3">Glycoside hydrolase family 42 N-terminal domain-containing protein</fullName>
    </recommendedName>
</protein>
<evidence type="ECO:0000313" key="4">
    <source>
        <dbReference type="EMBL" id="MBP1996990.1"/>
    </source>
</evidence>
<dbReference type="InterPro" id="IPR013529">
    <property type="entry name" value="Glyco_hydro_42_N"/>
</dbReference>